<dbReference type="InterPro" id="IPR036770">
    <property type="entry name" value="Ankyrin_rpt-contain_sf"/>
</dbReference>
<keyword evidence="1" id="KW-0677">Repeat</keyword>
<evidence type="ECO:0000256" key="1">
    <source>
        <dbReference type="ARBA" id="ARBA00022737"/>
    </source>
</evidence>
<dbReference type="Pfam" id="PF13637">
    <property type="entry name" value="Ank_4"/>
    <property type="match status" value="1"/>
</dbReference>
<accession>A0A222MW64</accession>
<dbReference type="PANTHER" id="PTHR24123">
    <property type="entry name" value="ANKYRIN REPEAT-CONTAINING"/>
    <property type="match status" value="1"/>
</dbReference>
<protein>
    <submittedName>
        <fullName evidence="5">Ankyrin domain protein</fullName>
    </submittedName>
</protein>
<evidence type="ECO:0000313" key="5">
    <source>
        <dbReference type="EMBL" id="ASQ30149.1"/>
    </source>
</evidence>
<gene>
    <name evidence="5" type="ORF">CAV_0483</name>
</gene>
<reference evidence="5 6" key="1">
    <citation type="submission" date="2017-07" db="EMBL/GenBank/DDBJ databases">
        <title>Analysis of two Campylobacter avium genomes and identification of a novel hippuricase gene.</title>
        <authorList>
            <person name="Miller W.G."/>
            <person name="Chapman M.H."/>
            <person name="Yee E."/>
            <person name="Revez J."/>
            <person name="Bono J.L."/>
            <person name="Rossi M."/>
        </authorList>
    </citation>
    <scope>NUCLEOTIDE SEQUENCE [LARGE SCALE GENOMIC DNA]</scope>
    <source>
        <strain evidence="5 6">LMG 24591</strain>
    </source>
</reference>
<dbReference type="OrthoDB" id="5357903at2"/>
<evidence type="ECO:0000256" key="3">
    <source>
        <dbReference type="PROSITE-ProRule" id="PRU00023"/>
    </source>
</evidence>
<feature type="repeat" description="ANK" evidence="3">
    <location>
        <begin position="272"/>
        <end position="304"/>
    </location>
</feature>
<keyword evidence="6" id="KW-1185">Reference proteome</keyword>
<keyword evidence="2 3" id="KW-0040">ANK repeat</keyword>
<feature type="repeat" description="ANK" evidence="3">
    <location>
        <begin position="332"/>
        <end position="364"/>
    </location>
</feature>
<dbReference type="Proteomes" id="UP000201169">
    <property type="component" value="Chromosome"/>
</dbReference>
<organism evidence="5 6">
    <name type="scientific">Campylobacter avium LMG 24591</name>
    <dbReference type="NCBI Taxonomy" id="522484"/>
    <lineage>
        <taxon>Bacteria</taxon>
        <taxon>Pseudomonadati</taxon>
        <taxon>Campylobacterota</taxon>
        <taxon>Epsilonproteobacteria</taxon>
        <taxon>Campylobacterales</taxon>
        <taxon>Campylobacteraceae</taxon>
        <taxon>Campylobacter</taxon>
    </lineage>
</organism>
<dbReference type="InterPro" id="IPR002110">
    <property type="entry name" value="Ankyrin_rpt"/>
</dbReference>
<dbReference type="KEGG" id="cavi:CAV_0483"/>
<dbReference type="Gene3D" id="1.25.40.20">
    <property type="entry name" value="Ankyrin repeat-containing domain"/>
    <property type="match status" value="2"/>
</dbReference>
<dbReference type="InterPro" id="IPR051165">
    <property type="entry name" value="Multifunctional_ANK_Repeat"/>
</dbReference>
<feature type="signal peptide" evidence="4">
    <location>
        <begin position="1"/>
        <end position="18"/>
    </location>
</feature>
<sequence length="403" mass="45913">MKFLLLLFFAVFSSFANEACSYIKTYNLKQNNDKENLAKALETCSLSLQNQDFSKKIYELSNKIRGSNLACGGLSYIDKLRAFQVKLALLMLNPKEYAKQTDTKRDELLKRYFRYWAYQSMGNYKLYTEFWNEFKQILNPLKKYASQNGLNSSESELFSLAAANEFLYWAVGETKIFTDLDEFSLFILNPQNDATQIKAYIYTKQPNKEELIQALHTALLAKKPSSVIKVFLDLGLNLNEGYESALFYALQSYDNVKFLLQNNANVNYANSFGKTALFYAIEFNEKNIVKLLIENKANVNAKYISNNEKLAIINNIGGNNPYYITFCALEHTSKSVLMHAASYADVEMLKILVENGANLHDVDDLGFNALDFALSAKKMDNAKYLQSLGLKANENLYYGGSLE</sequence>
<dbReference type="PROSITE" id="PS50088">
    <property type="entry name" value="ANK_REPEAT"/>
    <property type="match status" value="2"/>
</dbReference>
<dbReference type="PROSITE" id="PS50297">
    <property type="entry name" value="ANK_REP_REGION"/>
    <property type="match status" value="2"/>
</dbReference>
<keyword evidence="4" id="KW-0732">Signal</keyword>
<dbReference type="SMART" id="SM00248">
    <property type="entry name" value="ANK"/>
    <property type="match status" value="5"/>
</dbReference>
<dbReference type="RefSeq" id="WP_094752797.1">
    <property type="nucleotide sequence ID" value="NZ_CP022347.1"/>
</dbReference>
<name>A0A222MW64_9BACT</name>
<feature type="chain" id="PRO_5012758993" evidence="4">
    <location>
        <begin position="19"/>
        <end position="403"/>
    </location>
</feature>
<evidence type="ECO:0000313" key="6">
    <source>
        <dbReference type="Proteomes" id="UP000201169"/>
    </source>
</evidence>
<dbReference type="SUPFAM" id="SSF48403">
    <property type="entry name" value="Ankyrin repeat"/>
    <property type="match status" value="1"/>
</dbReference>
<dbReference type="AlphaFoldDB" id="A0A222MW64"/>
<evidence type="ECO:0000256" key="4">
    <source>
        <dbReference type="SAM" id="SignalP"/>
    </source>
</evidence>
<proteinExistence type="predicted"/>
<evidence type="ECO:0000256" key="2">
    <source>
        <dbReference type="ARBA" id="ARBA00023043"/>
    </source>
</evidence>
<dbReference type="PANTHER" id="PTHR24123:SF33">
    <property type="entry name" value="PROTEIN HOS4"/>
    <property type="match status" value="1"/>
</dbReference>
<dbReference type="EMBL" id="CP022347">
    <property type="protein sequence ID" value="ASQ30149.1"/>
    <property type="molecule type" value="Genomic_DNA"/>
</dbReference>
<dbReference type="Pfam" id="PF12796">
    <property type="entry name" value="Ank_2"/>
    <property type="match status" value="1"/>
</dbReference>